<dbReference type="Proteomes" id="UP000024635">
    <property type="component" value="Unassembled WGS sequence"/>
</dbReference>
<comment type="caution">
    <text evidence="1">The sequence shown here is derived from an EMBL/GenBank/DDBJ whole genome shotgun (WGS) entry which is preliminary data.</text>
</comment>
<dbReference type="AlphaFoldDB" id="A0A016RRF8"/>
<proteinExistence type="predicted"/>
<organism evidence="1 2">
    <name type="scientific">Ancylostoma ceylanicum</name>
    <dbReference type="NCBI Taxonomy" id="53326"/>
    <lineage>
        <taxon>Eukaryota</taxon>
        <taxon>Metazoa</taxon>
        <taxon>Ecdysozoa</taxon>
        <taxon>Nematoda</taxon>
        <taxon>Chromadorea</taxon>
        <taxon>Rhabditida</taxon>
        <taxon>Rhabditina</taxon>
        <taxon>Rhabditomorpha</taxon>
        <taxon>Strongyloidea</taxon>
        <taxon>Ancylostomatidae</taxon>
        <taxon>Ancylostomatinae</taxon>
        <taxon>Ancylostoma</taxon>
    </lineage>
</organism>
<evidence type="ECO:0000313" key="1">
    <source>
        <dbReference type="EMBL" id="EYB80891.1"/>
    </source>
</evidence>
<gene>
    <name evidence="1" type="primary">Acey_s0397.g691</name>
    <name evidence="1" type="ORF">Y032_0397g691</name>
</gene>
<dbReference type="EMBL" id="JARK01001733">
    <property type="protein sequence ID" value="EYB80891.1"/>
    <property type="molecule type" value="Genomic_DNA"/>
</dbReference>
<protein>
    <submittedName>
        <fullName evidence="1">Uncharacterized protein</fullName>
    </submittedName>
</protein>
<reference evidence="2" key="1">
    <citation type="journal article" date="2015" name="Nat. Genet.">
        <title>The genome and transcriptome of the zoonotic hookworm Ancylostoma ceylanicum identify infection-specific gene families.</title>
        <authorList>
            <person name="Schwarz E.M."/>
            <person name="Hu Y."/>
            <person name="Antoshechkin I."/>
            <person name="Miller M.M."/>
            <person name="Sternberg P.W."/>
            <person name="Aroian R.V."/>
        </authorList>
    </citation>
    <scope>NUCLEOTIDE SEQUENCE</scope>
    <source>
        <strain evidence="2">HY135</strain>
    </source>
</reference>
<sequence>MHIDARRNPTRWIPTRIDVASPAPCTVLVKKIDGLRVGFHSVAAAEPHQDLFDPLTWSMLFPHPSSSSPRDSAATEFAFLRRTVGSTAV</sequence>
<accession>A0A016RRF8</accession>
<name>A0A016RRF8_9BILA</name>
<evidence type="ECO:0000313" key="2">
    <source>
        <dbReference type="Proteomes" id="UP000024635"/>
    </source>
</evidence>
<dbReference type="OrthoDB" id="5865092at2759"/>
<keyword evidence="2" id="KW-1185">Reference proteome</keyword>